<accession>A0AAD0P7J3</accession>
<reference evidence="1 2" key="1">
    <citation type="submission" date="2018-05" db="EMBL/GenBank/DDBJ databases">
        <title>Evolution of small genomes with special reference to Mycobacterium leprae.</title>
        <authorList>
            <person name="Mohanty P.S."/>
            <person name="Bansal A.K."/>
            <person name="Gupta U.D."/>
            <person name="Naaz F."/>
            <person name="Dwivedi V.D."/>
            <person name="Singh H."/>
            <person name="Gupta G."/>
            <person name="Sharma S."/>
            <person name="Arora M."/>
        </authorList>
    </citation>
    <scope>NUCLEOTIDE SEQUENCE [LARGE SCALE GENOMIC DNA]</scope>
    <source>
        <strain evidence="1 2">MRHRU-235-G</strain>
    </source>
</reference>
<dbReference type="Proteomes" id="UP000249682">
    <property type="component" value="Chromosome"/>
</dbReference>
<dbReference type="AlphaFoldDB" id="A0AAD0P7J3"/>
<dbReference type="RefSeq" id="WP_049769901.1">
    <property type="nucleotide sequence ID" value="NZ_CP029543.1"/>
</dbReference>
<sequence>MIQIYGATPIGDALTQLREVLGYDLRCYSDLTYSAAVVIASSDGLEVEIISAALGNGVEYISLVAGKVRSVSIVNDSNSPRLSGSVYISRHTPVGFGHRRQDLRGDRGVGRR</sequence>
<protein>
    <submittedName>
        <fullName evidence="1">Uncharacterized protein</fullName>
    </submittedName>
</protein>
<proteinExistence type="predicted"/>
<dbReference type="EMBL" id="CP029543">
    <property type="protein sequence ID" value="AWV48727.1"/>
    <property type="molecule type" value="Genomic_DNA"/>
</dbReference>
<name>A0AAD0P7J3_MYCLR</name>
<gene>
    <name evidence="1" type="ORF">DIJ64_13685</name>
</gene>
<evidence type="ECO:0000313" key="1">
    <source>
        <dbReference type="EMBL" id="AWV48727.1"/>
    </source>
</evidence>
<evidence type="ECO:0000313" key="2">
    <source>
        <dbReference type="Proteomes" id="UP000249682"/>
    </source>
</evidence>
<organism evidence="1 2">
    <name type="scientific">Mycobacterium leprae</name>
    <dbReference type="NCBI Taxonomy" id="1769"/>
    <lineage>
        <taxon>Bacteria</taxon>
        <taxon>Bacillati</taxon>
        <taxon>Actinomycetota</taxon>
        <taxon>Actinomycetes</taxon>
        <taxon>Mycobacteriales</taxon>
        <taxon>Mycobacteriaceae</taxon>
        <taxon>Mycobacterium</taxon>
    </lineage>
</organism>